<dbReference type="GO" id="GO:0020037">
    <property type="term" value="F:heme binding"/>
    <property type="evidence" value="ECO:0007669"/>
    <property type="project" value="InterPro"/>
</dbReference>
<dbReference type="OrthoDB" id="1055148at2759"/>
<dbReference type="GO" id="GO:0016705">
    <property type="term" value="F:oxidoreductase activity, acting on paired donors, with incorporation or reduction of molecular oxygen"/>
    <property type="evidence" value="ECO:0007669"/>
    <property type="project" value="InterPro"/>
</dbReference>
<keyword evidence="4 13" id="KW-0812">Transmembrane</keyword>
<feature type="non-terminal residue" evidence="14">
    <location>
        <position position="1"/>
    </location>
</feature>
<comment type="caution">
    <text evidence="14">The sequence shown here is derived from an EMBL/GenBank/DDBJ whole genome shotgun (WGS) entry which is preliminary data.</text>
</comment>
<evidence type="ECO:0000256" key="8">
    <source>
        <dbReference type="ARBA" id="ARBA00023004"/>
    </source>
</evidence>
<comment type="cofactor">
    <cofactor evidence="11">
        <name>heme</name>
        <dbReference type="ChEBI" id="CHEBI:30413"/>
    </cofactor>
</comment>
<dbReference type="GO" id="GO:0016020">
    <property type="term" value="C:membrane"/>
    <property type="evidence" value="ECO:0007669"/>
    <property type="project" value="UniProtKB-SubCell"/>
</dbReference>
<evidence type="ECO:0000256" key="12">
    <source>
        <dbReference type="RuleBase" id="RU000461"/>
    </source>
</evidence>
<keyword evidence="3 11" id="KW-0349">Heme</keyword>
<dbReference type="SUPFAM" id="SSF48264">
    <property type="entry name" value="Cytochrome P450"/>
    <property type="match status" value="1"/>
</dbReference>
<evidence type="ECO:0000256" key="5">
    <source>
        <dbReference type="ARBA" id="ARBA00022723"/>
    </source>
</evidence>
<dbReference type="InterPro" id="IPR017972">
    <property type="entry name" value="Cyt_P450_CS"/>
</dbReference>
<evidence type="ECO:0000256" key="7">
    <source>
        <dbReference type="ARBA" id="ARBA00023002"/>
    </source>
</evidence>
<reference evidence="14" key="1">
    <citation type="submission" date="2018-05" db="EMBL/GenBank/DDBJ databases">
        <title>Draft genome of Mucuna pruriens seed.</title>
        <authorList>
            <person name="Nnadi N.E."/>
            <person name="Vos R."/>
            <person name="Hasami M.H."/>
            <person name="Devisetty U.K."/>
            <person name="Aguiy J.C."/>
        </authorList>
    </citation>
    <scope>NUCLEOTIDE SEQUENCE [LARGE SCALE GENOMIC DNA]</scope>
    <source>
        <strain evidence="14">JCA_2017</strain>
    </source>
</reference>
<dbReference type="STRING" id="157652.A0A371HIU3"/>
<evidence type="ECO:0000256" key="1">
    <source>
        <dbReference type="ARBA" id="ARBA00004167"/>
    </source>
</evidence>
<dbReference type="PROSITE" id="PS00086">
    <property type="entry name" value="CYTOCHROME_P450"/>
    <property type="match status" value="1"/>
</dbReference>
<dbReference type="InterPro" id="IPR050651">
    <property type="entry name" value="Plant_Cytochrome_P450_Monoox"/>
</dbReference>
<evidence type="ECO:0000256" key="10">
    <source>
        <dbReference type="ARBA" id="ARBA00023136"/>
    </source>
</evidence>
<keyword evidence="8 11" id="KW-0408">Iron</keyword>
<comment type="similarity">
    <text evidence="2 12">Belongs to the cytochrome P450 family.</text>
</comment>
<evidence type="ECO:0000256" key="2">
    <source>
        <dbReference type="ARBA" id="ARBA00010617"/>
    </source>
</evidence>
<dbReference type="GO" id="GO:0004497">
    <property type="term" value="F:monooxygenase activity"/>
    <property type="evidence" value="ECO:0007669"/>
    <property type="project" value="UniProtKB-KW"/>
</dbReference>
<dbReference type="EMBL" id="QJKJ01002490">
    <property type="protein sequence ID" value="RDY02644.1"/>
    <property type="molecule type" value="Genomic_DNA"/>
</dbReference>
<feature type="non-terminal residue" evidence="14">
    <location>
        <position position="547"/>
    </location>
</feature>
<evidence type="ECO:0000256" key="4">
    <source>
        <dbReference type="ARBA" id="ARBA00022692"/>
    </source>
</evidence>
<dbReference type="InterPro" id="IPR036396">
    <property type="entry name" value="Cyt_P450_sf"/>
</dbReference>
<protein>
    <submittedName>
        <fullName evidence="14">Cytochrome P450 82C4</fullName>
    </submittedName>
</protein>
<sequence>HYNKTRTVLSSQNHVTHLIISSISHQFRSHTMDFLSQPTLIVIAITIVLLYKLWRTKRTSHKIKGLQPPEPFGGLPLIGHLHLLGGQTPLARTFGGLADKYGPIFQIRLGAYPALVICNQEAIKECFTTNDKVLASRPKSSHGVHLGYNFAGFGFAPYGTYWIKLRKLTMLELLSARRLEFLRHVYESEIDTLIRDLGMYLGGNTDVKVTISDWLERLTFNMITKMIAGKSYLQDVDDVEAHGIVKLIKEFMQISGEFVPSDLIPLLGWFGAHGQVLKSMKRIAKDLDTLVGGWVEEHKKSNPLINKSLEKHDFIDVMLSVIEDDPVSGHTRDTIIKANVMNLMLAGSDTTSTTMTWILSMLMKNPHSLKRAQDEIDHHVGRDKRVEACNLKNLVYLQAIVKETLRLYPPGPLLVPHEAREDCNIQGYYVPKGTRVFANVWKLHRDPSLWSEPEKFSPERFINENGELDEGHHFEYLPFGSGRRACPGSTFATQVSLMTLARLLQGFDLDESMDQPVDLKEGLGITLPKLTPLQIVMSPRLPSEFYH</sequence>
<keyword evidence="15" id="KW-1185">Reference proteome</keyword>
<dbReference type="InterPro" id="IPR002401">
    <property type="entry name" value="Cyt_P450_E_grp-I"/>
</dbReference>
<dbReference type="InterPro" id="IPR001128">
    <property type="entry name" value="Cyt_P450"/>
</dbReference>
<accession>A0A371HIU3</accession>
<dbReference type="Pfam" id="PF00067">
    <property type="entry name" value="p450"/>
    <property type="match status" value="1"/>
</dbReference>
<name>A0A371HIU3_MUCPR</name>
<evidence type="ECO:0000256" key="6">
    <source>
        <dbReference type="ARBA" id="ARBA00022989"/>
    </source>
</evidence>
<dbReference type="PRINTS" id="PR00463">
    <property type="entry name" value="EP450I"/>
</dbReference>
<evidence type="ECO:0000256" key="3">
    <source>
        <dbReference type="ARBA" id="ARBA00022617"/>
    </source>
</evidence>
<keyword evidence="5 11" id="KW-0479">Metal-binding</keyword>
<comment type="subcellular location">
    <subcellularLocation>
        <location evidence="1">Membrane</location>
        <topology evidence="1">Single-pass membrane protein</topology>
    </subcellularLocation>
</comment>
<evidence type="ECO:0000313" key="15">
    <source>
        <dbReference type="Proteomes" id="UP000257109"/>
    </source>
</evidence>
<keyword evidence="6 13" id="KW-1133">Transmembrane helix</keyword>
<feature type="transmembrane region" description="Helical" evidence="13">
    <location>
        <begin position="34"/>
        <end position="54"/>
    </location>
</feature>
<dbReference type="PRINTS" id="PR00385">
    <property type="entry name" value="P450"/>
</dbReference>
<feature type="binding site" description="axial binding residue" evidence="11">
    <location>
        <position position="486"/>
    </location>
    <ligand>
        <name>heme</name>
        <dbReference type="ChEBI" id="CHEBI:30413"/>
    </ligand>
    <ligandPart>
        <name>Fe</name>
        <dbReference type="ChEBI" id="CHEBI:18248"/>
    </ligandPart>
</feature>
<dbReference type="PANTHER" id="PTHR47947:SF1">
    <property type="entry name" value="CYTOCHROME P450 82E3"/>
    <property type="match status" value="1"/>
</dbReference>
<evidence type="ECO:0000256" key="13">
    <source>
        <dbReference type="SAM" id="Phobius"/>
    </source>
</evidence>
<dbReference type="Proteomes" id="UP000257109">
    <property type="component" value="Unassembled WGS sequence"/>
</dbReference>
<keyword evidence="9 12" id="KW-0503">Monooxygenase</keyword>
<keyword evidence="7 12" id="KW-0560">Oxidoreductase</keyword>
<keyword evidence="10 13" id="KW-0472">Membrane</keyword>
<dbReference type="GO" id="GO:0005506">
    <property type="term" value="F:iron ion binding"/>
    <property type="evidence" value="ECO:0007669"/>
    <property type="project" value="InterPro"/>
</dbReference>
<dbReference type="Gene3D" id="1.10.630.10">
    <property type="entry name" value="Cytochrome P450"/>
    <property type="match status" value="1"/>
</dbReference>
<evidence type="ECO:0000256" key="9">
    <source>
        <dbReference type="ARBA" id="ARBA00023033"/>
    </source>
</evidence>
<evidence type="ECO:0000313" key="14">
    <source>
        <dbReference type="EMBL" id="RDY02644.1"/>
    </source>
</evidence>
<dbReference type="AlphaFoldDB" id="A0A371HIU3"/>
<dbReference type="FunFam" id="1.10.630.10:FF:000026">
    <property type="entry name" value="Cytochrome P450 82C4"/>
    <property type="match status" value="1"/>
</dbReference>
<dbReference type="PANTHER" id="PTHR47947">
    <property type="entry name" value="CYTOCHROME P450 82C3-RELATED"/>
    <property type="match status" value="1"/>
</dbReference>
<gene>
    <name evidence="14" type="primary">CYP82C4</name>
    <name evidence="14" type="ORF">CR513_13865</name>
</gene>
<proteinExistence type="inferred from homology"/>
<organism evidence="14 15">
    <name type="scientific">Mucuna pruriens</name>
    <name type="common">Velvet bean</name>
    <name type="synonym">Dolichos pruriens</name>
    <dbReference type="NCBI Taxonomy" id="157652"/>
    <lineage>
        <taxon>Eukaryota</taxon>
        <taxon>Viridiplantae</taxon>
        <taxon>Streptophyta</taxon>
        <taxon>Embryophyta</taxon>
        <taxon>Tracheophyta</taxon>
        <taxon>Spermatophyta</taxon>
        <taxon>Magnoliopsida</taxon>
        <taxon>eudicotyledons</taxon>
        <taxon>Gunneridae</taxon>
        <taxon>Pentapetalae</taxon>
        <taxon>rosids</taxon>
        <taxon>fabids</taxon>
        <taxon>Fabales</taxon>
        <taxon>Fabaceae</taxon>
        <taxon>Papilionoideae</taxon>
        <taxon>50 kb inversion clade</taxon>
        <taxon>NPAAA clade</taxon>
        <taxon>indigoferoid/millettioid clade</taxon>
        <taxon>Phaseoleae</taxon>
        <taxon>Mucuna</taxon>
    </lineage>
</organism>
<evidence type="ECO:0000256" key="11">
    <source>
        <dbReference type="PIRSR" id="PIRSR602401-1"/>
    </source>
</evidence>